<name>A0ABQ8F8T6_9FUNG</name>
<reference evidence="1 2" key="1">
    <citation type="submission" date="2021-02" db="EMBL/GenBank/DDBJ databases">
        <title>Variation within the Batrachochytrium salamandrivorans European outbreak.</title>
        <authorList>
            <person name="Kelly M."/>
            <person name="Pasmans F."/>
            <person name="Shea T.P."/>
            <person name="Munoz J.F."/>
            <person name="Carranza S."/>
            <person name="Cuomo C.A."/>
            <person name="Martel A."/>
        </authorList>
    </citation>
    <scope>NUCLEOTIDE SEQUENCE [LARGE SCALE GENOMIC DNA]</scope>
    <source>
        <strain evidence="1 2">AMFP18/2</strain>
    </source>
</reference>
<protein>
    <submittedName>
        <fullName evidence="1">Uncharacterized protein</fullName>
    </submittedName>
</protein>
<proteinExistence type="predicted"/>
<organism evidence="1 2">
    <name type="scientific">Batrachochytrium salamandrivorans</name>
    <dbReference type="NCBI Taxonomy" id="1357716"/>
    <lineage>
        <taxon>Eukaryota</taxon>
        <taxon>Fungi</taxon>
        <taxon>Fungi incertae sedis</taxon>
        <taxon>Chytridiomycota</taxon>
        <taxon>Chytridiomycota incertae sedis</taxon>
        <taxon>Chytridiomycetes</taxon>
        <taxon>Rhizophydiales</taxon>
        <taxon>Rhizophydiales incertae sedis</taxon>
        <taxon>Batrachochytrium</taxon>
    </lineage>
</organism>
<gene>
    <name evidence="1" type="ORF">BASA50_006790</name>
</gene>
<accession>A0ABQ8F8T6</accession>
<dbReference type="Proteomes" id="UP001648503">
    <property type="component" value="Unassembled WGS sequence"/>
</dbReference>
<sequence length="87" mass="9784">MLVKLLKATRMVAMVPIKLLALKITPKQVTRLLQGSDTPDQNGASAPVDLQSEEECKDEYWLLNLLNMCPQQQSSPELQPFISYDPL</sequence>
<keyword evidence="2" id="KW-1185">Reference proteome</keyword>
<dbReference type="EMBL" id="JAFCIX010000338">
    <property type="protein sequence ID" value="KAH6594199.1"/>
    <property type="molecule type" value="Genomic_DNA"/>
</dbReference>
<evidence type="ECO:0000313" key="1">
    <source>
        <dbReference type="EMBL" id="KAH6594199.1"/>
    </source>
</evidence>
<evidence type="ECO:0000313" key="2">
    <source>
        <dbReference type="Proteomes" id="UP001648503"/>
    </source>
</evidence>
<comment type="caution">
    <text evidence="1">The sequence shown here is derived from an EMBL/GenBank/DDBJ whole genome shotgun (WGS) entry which is preliminary data.</text>
</comment>